<keyword evidence="3" id="KW-1185">Reference proteome</keyword>
<gene>
    <name evidence="2" type="ORF">BGE01nite_35700</name>
</gene>
<dbReference type="OrthoDB" id="9798430at2"/>
<dbReference type="Proteomes" id="UP000321577">
    <property type="component" value="Unassembled WGS sequence"/>
</dbReference>
<dbReference type="GO" id="GO:0051213">
    <property type="term" value="F:dioxygenase activity"/>
    <property type="evidence" value="ECO:0007669"/>
    <property type="project" value="UniProtKB-KW"/>
</dbReference>
<feature type="domain" description="VOC" evidence="1">
    <location>
        <begin position="15"/>
        <end position="139"/>
    </location>
</feature>
<evidence type="ECO:0000313" key="3">
    <source>
        <dbReference type="Proteomes" id="UP000321577"/>
    </source>
</evidence>
<dbReference type="AlphaFoldDB" id="A0A512MC08"/>
<dbReference type="InterPro" id="IPR029068">
    <property type="entry name" value="Glyas_Bleomycin-R_OHBP_Dase"/>
</dbReference>
<sequence>MAKSEALMDCAAMSRMIYITLPTKDLQRARTFYTALGFAENEKFSGEHGVGIIISETIQVMLCVESFFATISPRELCDTSKFVSALHCLSCASKDEVDELVRKAVGAGGSTFEEAEDHGFMYQHSFLDPDGNGWALMHVPEAEAG</sequence>
<dbReference type="PROSITE" id="PS51819">
    <property type="entry name" value="VOC"/>
    <property type="match status" value="1"/>
</dbReference>
<protein>
    <submittedName>
        <fullName evidence="2">Extradiol dioxygenase</fullName>
    </submittedName>
</protein>
<accession>A0A512MC08</accession>
<dbReference type="PANTHER" id="PTHR36503:SF2">
    <property type="entry name" value="BLR2408 PROTEIN"/>
    <property type="match status" value="1"/>
</dbReference>
<dbReference type="InterPro" id="IPR004360">
    <property type="entry name" value="Glyas_Fos-R_dOase_dom"/>
</dbReference>
<dbReference type="Gene3D" id="3.10.180.10">
    <property type="entry name" value="2,3-Dihydroxybiphenyl 1,2-Dioxygenase, domain 1"/>
    <property type="match status" value="1"/>
</dbReference>
<evidence type="ECO:0000259" key="1">
    <source>
        <dbReference type="PROSITE" id="PS51819"/>
    </source>
</evidence>
<dbReference type="InterPro" id="IPR037523">
    <property type="entry name" value="VOC_core"/>
</dbReference>
<evidence type="ECO:0000313" key="2">
    <source>
        <dbReference type="EMBL" id="GEP44279.1"/>
    </source>
</evidence>
<dbReference type="Pfam" id="PF00903">
    <property type="entry name" value="Glyoxalase"/>
    <property type="match status" value="1"/>
</dbReference>
<keyword evidence="2" id="KW-0560">Oxidoreductase</keyword>
<dbReference type="PANTHER" id="PTHR36503">
    <property type="entry name" value="BLR2520 PROTEIN"/>
    <property type="match status" value="1"/>
</dbReference>
<dbReference type="SUPFAM" id="SSF54593">
    <property type="entry name" value="Glyoxalase/Bleomycin resistance protein/Dihydroxybiphenyl dioxygenase"/>
    <property type="match status" value="1"/>
</dbReference>
<reference evidence="2 3" key="1">
    <citation type="submission" date="2019-07" db="EMBL/GenBank/DDBJ databases">
        <title>Whole genome shotgun sequence of Brevifollis gellanilyticus NBRC 108608.</title>
        <authorList>
            <person name="Hosoyama A."/>
            <person name="Uohara A."/>
            <person name="Ohji S."/>
            <person name="Ichikawa N."/>
        </authorList>
    </citation>
    <scope>NUCLEOTIDE SEQUENCE [LARGE SCALE GENOMIC DNA]</scope>
    <source>
        <strain evidence="2 3">NBRC 108608</strain>
    </source>
</reference>
<organism evidence="2 3">
    <name type="scientific">Brevifollis gellanilyticus</name>
    <dbReference type="NCBI Taxonomy" id="748831"/>
    <lineage>
        <taxon>Bacteria</taxon>
        <taxon>Pseudomonadati</taxon>
        <taxon>Verrucomicrobiota</taxon>
        <taxon>Verrucomicrobiia</taxon>
        <taxon>Verrucomicrobiales</taxon>
        <taxon>Verrucomicrobiaceae</taxon>
    </lineage>
</organism>
<comment type="caution">
    <text evidence="2">The sequence shown here is derived from an EMBL/GenBank/DDBJ whole genome shotgun (WGS) entry which is preliminary data.</text>
</comment>
<name>A0A512MC08_9BACT</name>
<proteinExistence type="predicted"/>
<dbReference type="EMBL" id="BKAG01000027">
    <property type="protein sequence ID" value="GEP44279.1"/>
    <property type="molecule type" value="Genomic_DNA"/>
</dbReference>
<keyword evidence="2" id="KW-0223">Dioxygenase</keyword>